<dbReference type="InterPro" id="IPR001555">
    <property type="entry name" value="GART_AS"/>
</dbReference>
<comment type="function">
    <text evidence="5">Attaches a formyl group to the free amino group of methionyl-tRNA(fMet). The formyl group appears to play a dual role in the initiator identity of N-formylmethionyl-tRNA by promoting its recognition by IF2 and preventing the misappropriation of this tRNA by the elongation apparatus.</text>
</comment>
<dbReference type="EMBL" id="CP003261">
    <property type="protein sequence ID" value="AGK97313.1"/>
    <property type="molecule type" value="Genomic_DNA"/>
</dbReference>
<dbReference type="HAMAP" id="MF_00182">
    <property type="entry name" value="Formyl_trans"/>
    <property type="match status" value="1"/>
</dbReference>
<dbReference type="GO" id="GO:0004479">
    <property type="term" value="F:methionyl-tRNA formyltransferase activity"/>
    <property type="evidence" value="ECO:0007669"/>
    <property type="project" value="UniProtKB-UniRule"/>
</dbReference>
<dbReference type="PANTHER" id="PTHR11138:SF5">
    <property type="entry name" value="METHIONYL-TRNA FORMYLTRANSFERASE, MITOCHONDRIAL"/>
    <property type="match status" value="1"/>
</dbReference>
<dbReference type="Gene3D" id="3.40.50.12230">
    <property type="match status" value="1"/>
</dbReference>
<dbReference type="InterPro" id="IPR036477">
    <property type="entry name" value="Formyl_transf_N_sf"/>
</dbReference>
<evidence type="ECO:0000256" key="4">
    <source>
        <dbReference type="ARBA" id="ARBA00022917"/>
    </source>
</evidence>
<dbReference type="InterPro" id="IPR005794">
    <property type="entry name" value="Fmt"/>
</dbReference>
<dbReference type="NCBIfam" id="TIGR00460">
    <property type="entry name" value="fmt"/>
    <property type="match status" value="1"/>
</dbReference>
<dbReference type="InterPro" id="IPR041711">
    <property type="entry name" value="Met-tRNA-FMT_N"/>
</dbReference>
<dbReference type="SUPFAM" id="SSF50486">
    <property type="entry name" value="FMT C-terminal domain-like"/>
    <property type="match status" value="1"/>
</dbReference>
<dbReference type="eggNOG" id="COG0223">
    <property type="taxonomic scope" value="Bacteria"/>
</dbReference>
<dbReference type="Proteomes" id="UP000013523">
    <property type="component" value="Chromosome"/>
</dbReference>
<dbReference type="FunFam" id="3.40.50.12230:FF:000001">
    <property type="entry name" value="Methionyl-tRNA formyltransferase"/>
    <property type="match status" value="1"/>
</dbReference>
<dbReference type="EC" id="2.1.2.9" evidence="2 5"/>
<proteinExistence type="inferred from homology"/>
<dbReference type="KEGG" id="cpas:Clopa_2450"/>
<dbReference type="PANTHER" id="PTHR11138">
    <property type="entry name" value="METHIONYL-TRNA FORMYLTRANSFERASE"/>
    <property type="match status" value="1"/>
</dbReference>
<dbReference type="InterPro" id="IPR044135">
    <property type="entry name" value="Met-tRNA-FMT_C"/>
</dbReference>
<evidence type="ECO:0000259" key="6">
    <source>
        <dbReference type="Pfam" id="PF00551"/>
    </source>
</evidence>
<dbReference type="PATRIC" id="fig|86416.3.peg.2432"/>
<comment type="catalytic activity">
    <reaction evidence="5">
        <text>L-methionyl-tRNA(fMet) + (6R)-10-formyltetrahydrofolate = N-formyl-L-methionyl-tRNA(fMet) + (6S)-5,6,7,8-tetrahydrofolate + H(+)</text>
        <dbReference type="Rhea" id="RHEA:24380"/>
        <dbReference type="Rhea" id="RHEA-COMP:9952"/>
        <dbReference type="Rhea" id="RHEA-COMP:9953"/>
        <dbReference type="ChEBI" id="CHEBI:15378"/>
        <dbReference type="ChEBI" id="CHEBI:57453"/>
        <dbReference type="ChEBI" id="CHEBI:78530"/>
        <dbReference type="ChEBI" id="CHEBI:78844"/>
        <dbReference type="ChEBI" id="CHEBI:195366"/>
        <dbReference type="EC" id="2.1.2.9"/>
    </reaction>
</comment>
<keyword evidence="4 5" id="KW-0648">Protein biosynthesis</keyword>
<feature type="domain" description="Formyl transferase N-terminal" evidence="6">
    <location>
        <begin position="1"/>
        <end position="180"/>
    </location>
</feature>
<keyword evidence="9" id="KW-1185">Reference proteome</keyword>
<dbReference type="InterPro" id="IPR002376">
    <property type="entry name" value="Formyl_transf_N"/>
</dbReference>
<organism evidence="8 9">
    <name type="scientific">Clostridium pasteurianum BC1</name>
    <dbReference type="NCBI Taxonomy" id="86416"/>
    <lineage>
        <taxon>Bacteria</taxon>
        <taxon>Bacillati</taxon>
        <taxon>Bacillota</taxon>
        <taxon>Clostridia</taxon>
        <taxon>Eubacteriales</taxon>
        <taxon>Clostridiaceae</taxon>
        <taxon>Clostridium</taxon>
    </lineage>
</organism>
<reference evidence="8 9" key="1">
    <citation type="submission" date="2012-01" db="EMBL/GenBank/DDBJ databases">
        <title>Complete sequence of chromosome of Clostridium pasteurianum BC1.</title>
        <authorList>
            <consortium name="US DOE Joint Genome Institute"/>
            <person name="Lucas S."/>
            <person name="Han J."/>
            <person name="Lapidus A."/>
            <person name="Cheng J.-F."/>
            <person name="Goodwin L."/>
            <person name="Pitluck S."/>
            <person name="Peters L."/>
            <person name="Mikhailova N."/>
            <person name="Teshima H."/>
            <person name="Detter J.C."/>
            <person name="Han C."/>
            <person name="Tapia R."/>
            <person name="Land M."/>
            <person name="Hauser L."/>
            <person name="Kyrpides N."/>
            <person name="Ivanova N."/>
            <person name="Pagani I."/>
            <person name="Dunn J."/>
            <person name="Taghavi S."/>
            <person name="Francis A."/>
            <person name="van der Lelie D."/>
            <person name="Woyke T."/>
        </authorList>
    </citation>
    <scope>NUCLEOTIDE SEQUENCE [LARGE SCALE GENOMIC DNA]</scope>
    <source>
        <strain evidence="8 9">BC1</strain>
    </source>
</reference>
<sequence>MNIVFMGTPEFSVPSLKKLIDNFNVKAVFTQPDKPKGRGKKIAMSAVKEVALENDIPVYQPDRIKNHHEIIEKLKEINPDFIIVVAFGQILPKEILDIPKYACINLHASLLPKLRGAAPINWAIINGEAVSGNTTMLMDVGLDTGDMLLKDKVSITEYMTYGELHDILMERGGDLLVETINKYAKGEIVPEKQKDEDSNYAQTLNKESGRINWNNSSKNIVNLVRGLNPHPLAYSAYEEKNMKIHKAKALDKVYDKLPGTIIEVKDEGIVVACKEGSILIEVIQFPGKKAMRVNDYIRGNTIEAGVVLV</sequence>
<feature type="binding site" evidence="5">
    <location>
        <begin position="109"/>
        <end position="112"/>
    </location>
    <ligand>
        <name>(6S)-5,6,7,8-tetrahydrofolate</name>
        <dbReference type="ChEBI" id="CHEBI:57453"/>
    </ligand>
</feature>
<dbReference type="CDD" id="cd08646">
    <property type="entry name" value="FMT_core_Met-tRNA-FMT_N"/>
    <property type="match status" value="1"/>
</dbReference>
<dbReference type="CDD" id="cd08704">
    <property type="entry name" value="Met_tRNA_FMT_C"/>
    <property type="match status" value="1"/>
</dbReference>
<dbReference type="Pfam" id="PF02911">
    <property type="entry name" value="Formyl_trans_C"/>
    <property type="match status" value="1"/>
</dbReference>
<evidence type="ECO:0000256" key="5">
    <source>
        <dbReference type="HAMAP-Rule" id="MF_00182"/>
    </source>
</evidence>
<dbReference type="PROSITE" id="PS00373">
    <property type="entry name" value="GART"/>
    <property type="match status" value="1"/>
</dbReference>
<dbReference type="HOGENOM" id="CLU_033347_1_1_9"/>
<dbReference type="SUPFAM" id="SSF53328">
    <property type="entry name" value="Formyltransferase"/>
    <property type="match status" value="1"/>
</dbReference>
<dbReference type="InterPro" id="IPR005793">
    <property type="entry name" value="Formyl_trans_C"/>
</dbReference>
<evidence type="ECO:0000256" key="3">
    <source>
        <dbReference type="ARBA" id="ARBA00022679"/>
    </source>
</evidence>
<gene>
    <name evidence="5" type="primary">fmt</name>
    <name evidence="8" type="ORF">Clopa_2450</name>
</gene>
<accession>R4K403</accession>
<evidence type="ECO:0000259" key="7">
    <source>
        <dbReference type="Pfam" id="PF02911"/>
    </source>
</evidence>
<keyword evidence="3 5" id="KW-0808">Transferase</keyword>
<comment type="similarity">
    <text evidence="1 5">Belongs to the Fmt family.</text>
</comment>
<dbReference type="InterPro" id="IPR011034">
    <property type="entry name" value="Formyl_transferase-like_C_sf"/>
</dbReference>
<dbReference type="OrthoDB" id="9802815at2"/>
<evidence type="ECO:0000256" key="2">
    <source>
        <dbReference type="ARBA" id="ARBA00012261"/>
    </source>
</evidence>
<evidence type="ECO:0000313" key="9">
    <source>
        <dbReference type="Proteomes" id="UP000013523"/>
    </source>
</evidence>
<dbReference type="GO" id="GO:0005829">
    <property type="term" value="C:cytosol"/>
    <property type="evidence" value="ECO:0007669"/>
    <property type="project" value="TreeGrafter"/>
</dbReference>
<protein>
    <recommendedName>
        <fullName evidence="2 5">Methionyl-tRNA formyltransferase</fullName>
        <ecNumber evidence="2 5">2.1.2.9</ecNumber>
    </recommendedName>
</protein>
<dbReference type="STRING" id="86416.Clopa_2450"/>
<evidence type="ECO:0000313" key="8">
    <source>
        <dbReference type="EMBL" id="AGK97313.1"/>
    </source>
</evidence>
<evidence type="ECO:0000256" key="1">
    <source>
        <dbReference type="ARBA" id="ARBA00010699"/>
    </source>
</evidence>
<feature type="domain" description="Formyl transferase C-terminal" evidence="7">
    <location>
        <begin position="204"/>
        <end position="300"/>
    </location>
</feature>
<dbReference type="Pfam" id="PF00551">
    <property type="entry name" value="Formyl_trans_N"/>
    <property type="match status" value="1"/>
</dbReference>
<name>R4K403_CLOPA</name>
<dbReference type="AlphaFoldDB" id="R4K403"/>